<dbReference type="STRING" id="882086.SacxiDRAFT_0799"/>
<evidence type="ECO:0000313" key="1">
    <source>
        <dbReference type="EMBL" id="EID53064.1"/>
    </source>
</evidence>
<dbReference type="AlphaFoldDB" id="I0UYW1"/>
<evidence type="ECO:0000313" key="2">
    <source>
        <dbReference type="Proteomes" id="UP000004691"/>
    </source>
</evidence>
<gene>
    <name evidence="1" type="ORF">SacxiDRAFT_0799</name>
</gene>
<name>I0UYW1_9PSEU</name>
<dbReference type="HOGENOM" id="CLU_3276222_0_0_11"/>
<accession>I0UYW1</accession>
<sequence>MADFERCPQCWFHQAVHTGRRVDMTIEVRKVESVKATGFEV</sequence>
<keyword evidence="2" id="KW-1185">Reference proteome</keyword>
<dbReference type="EMBL" id="JH636049">
    <property type="protein sequence ID" value="EID53064.1"/>
    <property type="molecule type" value="Genomic_DNA"/>
</dbReference>
<reference evidence="1 2" key="1">
    <citation type="submission" date="2012-01" db="EMBL/GenBank/DDBJ databases">
        <title>Improved High-Quality Draft sequence of Saccharomonospora xinjiangensis XJ-54.</title>
        <authorList>
            <consortium name="US DOE Joint Genome Institute"/>
            <person name="Lucas S."/>
            <person name="Han J."/>
            <person name="Lapidus A."/>
            <person name="Cheng J.-F."/>
            <person name="Goodwin L."/>
            <person name="Pitluck S."/>
            <person name="Peters L."/>
            <person name="Mikhailova N."/>
            <person name="Teshima H."/>
            <person name="Detter J.C."/>
            <person name="Han C."/>
            <person name="Tapia R."/>
            <person name="Land M."/>
            <person name="Hauser L."/>
            <person name="Kyrpides N."/>
            <person name="Ivanova N."/>
            <person name="Pagani I."/>
            <person name="Brambilla E.-M."/>
            <person name="Klenk H.-P."/>
            <person name="Woyke T."/>
        </authorList>
    </citation>
    <scope>NUCLEOTIDE SEQUENCE [LARGE SCALE GENOMIC DNA]</scope>
    <source>
        <strain evidence="1 2">XJ-54</strain>
    </source>
</reference>
<organism evidence="1 2">
    <name type="scientific">Saccharomonospora xinjiangensis XJ-54</name>
    <dbReference type="NCBI Taxonomy" id="882086"/>
    <lineage>
        <taxon>Bacteria</taxon>
        <taxon>Bacillati</taxon>
        <taxon>Actinomycetota</taxon>
        <taxon>Actinomycetes</taxon>
        <taxon>Pseudonocardiales</taxon>
        <taxon>Pseudonocardiaceae</taxon>
        <taxon>Saccharomonospora</taxon>
    </lineage>
</organism>
<protein>
    <submittedName>
        <fullName evidence="1">Uncharacterized protein</fullName>
    </submittedName>
</protein>
<dbReference type="Proteomes" id="UP000004691">
    <property type="component" value="Unassembled WGS sequence"/>
</dbReference>
<proteinExistence type="predicted"/>